<dbReference type="EMBL" id="JABEZV010000008">
    <property type="protein sequence ID" value="MBA0717178.1"/>
    <property type="molecule type" value="Genomic_DNA"/>
</dbReference>
<evidence type="ECO:0008006" key="3">
    <source>
        <dbReference type="Google" id="ProtNLM"/>
    </source>
</evidence>
<keyword evidence="2" id="KW-1185">Reference proteome</keyword>
<dbReference type="Proteomes" id="UP000593574">
    <property type="component" value="Unassembled WGS sequence"/>
</dbReference>
<evidence type="ECO:0000313" key="1">
    <source>
        <dbReference type="EMBL" id="MBA0717178.1"/>
    </source>
</evidence>
<accession>A0A7J8ZZC8</accession>
<evidence type="ECO:0000313" key="2">
    <source>
        <dbReference type="Proteomes" id="UP000593574"/>
    </source>
</evidence>
<sequence>MVELRLIHGIINCEWNVRIRHGPRSQNAVTNHMAKLAVFGPPSLVVF</sequence>
<reference evidence="1 2" key="1">
    <citation type="journal article" date="2019" name="Genome Biol. Evol.">
        <title>Insights into the evolution of the New World diploid cottons (Gossypium, subgenus Houzingenia) based on genome sequencing.</title>
        <authorList>
            <person name="Grover C.E."/>
            <person name="Arick M.A. 2nd"/>
            <person name="Thrash A."/>
            <person name="Conover J.L."/>
            <person name="Sanders W.S."/>
            <person name="Peterson D.G."/>
            <person name="Frelichowski J.E."/>
            <person name="Scheffler J.A."/>
            <person name="Scheffler B.E."/>
            <person name="Wendel J.F."/>
        </authorList>
    </citation>
    <scope>NUCLEOTIDE SEQUENCE [LARGE SCALE GENOMIC DNA]</scope>
    <source>
        <strain evidence="1">4</strain>
        <tissue evidence="1">Leaf</tissue>
    </source>
</reference>
<organism evidence="1 2">
    <name type="scientific">Gossypium laxum</name>
    <dbReference type="NCBI Taxonomy" id="34288"/>
    <lineage>
        <taxon>Eukaryota</taxon>
        <taxon>Viridiplantae</taxon>
        <taxon>Streptophyta</taxon>
        <taxon>Embryophyta</taxon>
        <taxon>Tracheophyta</taxon>
        <taxon>Spermatophyta</taxon>
        <taxon>Magnoliopsida</taxon>
        <taxon>eudicotyledons</taxon>
        <taxon>Gunneridae</taxon>
        <taxon>Pentapetalae</taxon>
        <taxon>rosids</taxon>
        <taxon>malvids</taxon>
        <taxon>Malvales</taxon>
        <taxon>Malvaceae</taxon>
        <taxon>Malvoideae</taxon>
        <taxon>Gossypium</taxon>
    </lineage>
</organism>
<dbReference type="AlphaFoldDB" id="A0A7J8ZZC8"/>
<name>A0A7J8ZZC8_9ROSI</name>
<proteinExistence type="predicted"/>
<gene>
    <name evidence="1" type="ORF">Golax_005015</name>
</gene>
<protein>
    <recommendedName>
        <fullName evidence="3">RNase H type-1 domain-containing protein</fullName>
    </recommendedName>
</protein>
<comment type="caution">
    <text evidence="1">The sequence shown here is derived from an EMBL/GenBank/DDBJ whole genome shotgun (WGS) entry which is preliminary data.</text>
</comment>